<feature type="transmembrane region" description="Helical" evidence="1">
    <location>
        <begin position="7"/>
        <end position="28"/>
    </location>
</feature>
<dbReference type="PANTHER" id="PTHR30093">
    <property type="entry name" value="GENERAL SECRETION PATHWAY PROTEIN G"/>
    <property type="match status" value="1"/>
</dbReference>
<keyword evidence="1" id="KW-0472">Membrane</keyword>
<dbReference type="NCBIfam" id="TIGR02532">
    <property type="entry name" value="IV_pilin_GFxxxE"/>
    <property type="match status" value="1"/>
</dbReference>
<dbReference type="EMBL" id="LDJG01000087">
    <property type="protein sequence ID" value="KRG51454.1"/>
    <property type="molecule type" value="Genomic_DNA"/>
</dbReference>
<feature type="non-terminal residue" evidence="2">
    <location>
        <position position="75"/>
    </location>
</feature>
<dbReference type="InterPro" id="IPR031982">
    <property type="entry name" value="PilE-like"/>
</dbReference>
<sequence length="75" mass="8411">MRFSMKGFTLIELMVVVAIIGILASIAYPSYISHVVKTRRVAGATCMMEMAQFMERYYTTKMKYSGATLPQTACT</sequence>
<dbReference type="PANTHER" id="PTHR30093:SF47">
    <property type="entry name" value="TYPE IV PILUS NON-CORE MINOR PILIN PILE"/>
    <property type="match status" value="1"/>
</dbReference>
<keyword evidence="3" id="KW-1185">Reference proteome</keyword>
<dbReference type="Pfam" id="PF07963">
    <property type="entry name" value="N_methyl"/>
    <property type="match status" value="1"/>
</dbReference>
<proteinExistence type="predicted"/>
<evidence type="ECO:0000256" key="1">
    <source>
        <dbReference type="SAM" id="Phobius"/>
    </source>
</evidence>
<dbReference type="InterPro" id="IPR045584">
    <property type="entry name" value="Pilin-like"/>
</dbReference>
<dbReference type="InterPro" id="IPR012902">
    <property type="entry name" value="N_methyl_site"/>
</dbReference>
<protein>
    <recommendedName>
        <fullName evidence="4">Prepilin-type N-terminal cleavage/methylation domain-containing protein</fullName>
    </recommendedName>
</protein>
<dbReference type="Proteomes" id="UP000050902">
    <property type="component" value="Unassembled WGS sequence"/>
</dbReference>
<evidence type="ECO:0000313" key="2">
    <source>
        <dbReference type="EMBL" id="KRG51454.1"/>
    </source>
</evidence>
<keyword evidence="1" id="KW-0812">Transmembrane</keyword>
<keyword evidence="1" id="KW-1133">Transmembrane helix</keyword>
<dbReference type="SUPFAM" id="SSF54523">
    <property type="entry name" value="Pili subunits"/>
    <property type="match status" value="1"/>
</dbReference>
<dbReference type="Gene3D" id="3.30.700.10">
    <property type="entry name" value="Glycoprotein, Type 4 Pilin"/>
    <property type="match status" value="1"/>
</dbReference>
<dbReference type="Pfam" id="PF16732">
    <property type="entry name" value="ComP_DUS"/>
    <property type="match status" value="1"/>
</dbReference>
<reference evidence="2 3" key="1">
    <citation type="submission" date="2015-05" db="EMBL/GenBank/DDBJ databases">
        <title>Genome sequencing and analysis of members of genus Stenotrophomonas.</title>
        <authorList>
            <person name="Patil P.P."/>
            <person name="Midha S."/>
            <person name="Patil P.B."/>
        </authorList>
    </citation>
    <scope>NUCLEOTIDE SEQUENCE [LARGE SCALE GENOMIC DNA]</scope>
    <source>
        <strain evidence="2 3">DSM 12575</strain>
    </source>
</reference>
<comment type="caution">
    <text evidence="2">The sequence shown here is derived from an EMBL/GenBank/DDBJ whole genome shotgun (WGS) entry which is preliminary data.</text>
</comment>
<accession>A0ABR5NFB1</accession>
<evidence type="ECO:0008006" key="4">
    <source>
        <dbReference type="Google" id="ProtNLM"/>
    </source>
</evidence>
<dbReference type="PROSITE" id="PS00409">
    <property type="entry name" value="PROKAR_NTER_METHYL"/>
    <property type="match status" value="1"/>
</dbReference>
<evidence type="ECO:0000313" key="3">
    <source>
        <dbReference type="Proteomes" id="UP000050902"/>
    </source>
</evidence>
<gene>
    <name evidence="2" type="ORF">ABB22_17625</name>
</gene>
<organism evidence="2 3">
    <name type="scientific">Stenotrophomonas nitritireducens</name>
    <dbReference type="NCBI Taxonomy" id="83617"/>
    <lineage>
        <taxon>Bacteria</taxon>
        <taxon>Pseudomonadati</taxon>
        <taxon>Pseudomonadota</taxon>
        <taxon>Gammaproteobacteria</taxon>
        <taxon>Lysobacterales</taxon>
        <taxon>Lysobacteraceae</taxon>
        <taxon>Stenotrophomonas</taxon>
    </lineage>
</organism>
<name>A0ABR5NFB1_9GAMM</name>